<evidence type="ECO:0000313" key="1">
    <source>
        <dbReference type="EMBL" id="RNI30967.1"/>
    </source>
</evidence>
<dbReference type="SUPFAM" id="SSF53448">
    <property type="entry name" value="Nucleotide-diphospho-sugar transferases"/>
    <property type="match status" value="1"/>
</dbReference>
<dbReference type="InterPro" id="IPR029044">
    <property type="entry name" value="Nucleotide-diphossugar_trans"/>
</dbReference>
<dbReference type="EMBL" id="RJJR01000036">
    <property type="protein sequence ID" value="RNI30967.1"/>
    <property type="molecule type" value="Genomic_DNA"/>
</dbReference>
<organism evidence="1 2">
    <name type="scientific">Hanamia caeni</name>
    <dbReference type="NCBI Taxonomy" id="2294116"/>
    <lineage>
        <taxon>Bacteria</taxon>
        <taxon>Pseudomonadati</taxon>
        <taxon>Bacteroidota</taxon>
        <taxon>Chitinophagia</taxon>
        <taxon>Chitinophagales</taxon>
        <taxon>Chitinophagaceae</taxon>
        <taxon>Hanamia</taxon>
    </lineage>
</organism>
<dbReference type="Pfam" id="PF04488">
    <property type="entry name" value="Gly_transf_sug"/>
    <property type="match status" value="1"/>
</dbReference>
<dbReference type="RefSeq" id="WP_123122756.1">
    <property type="nucleotide sequence ID" value="NZ_RJJR01000036.1"/>
</dbReference>
<dbReference type="AlphaFoldDB" id="A0A3M9N0P3"/>
<proteinExistence type="predicted"/>
<dbReference type="InterPro" id="IPR007577">
    <property type="entry name" value="GlycoTrfase_DXD_sugar-bd_CS"/>
</dbReference>
<dbReference type="PANTHER" id="PTHR31834">
    <property type="entry name" value="INITIATION-SPECIFIC ALPHA-1,6-MANNOSYLTRANSFERASE"/>
    <property type="match status" value="1"/>
</dbReference>
<protein>
    <submittedName>
        <fullName evidence="1">Uncharacterized protein</fullName>
    </submittedName>
</protein>
<dbReference type="OrthoDB" id="9802987at2"/>
<dbReference type="Proteomes" id="UP000267223">
    <property type="component" value="Unassembled WGS sequence"/>
</dbReference>
<name>A0A3M9N0P3_9BACT</name>
<reference evidence="1 2" key="1">
    <citation type="submission" date="2018-11" db="EMBL/GenBank/DDBJ databases">
        <title>Draft genome sequence of Ferruginibacter sp. BO-59.</title>
        <authorList>
            <person name="Im W.T."/>
        </authorList>
    </citation>
    <scope>NUCLEOTIDE SEQUENCE [LARGE SCALE GENOMIC DNA]</scope>
    <source>
        <strain evidence="1 2">BO-59</strain>
    </source>
</reference>
<accession>A0A3M9N0P3</accession>
<feature type="non-terminal residue" evidence="1">
    <location>
        <position position="184"/>
    </location>
</feature>
<dbReference type="InterPro" id="IPR039367">
    <property type="entry name" value="Och1-like"/>
</dbReference>
<comment type="caution">
    <text evidence="1">The sequence shown here is derived from an EMBL/GenBank/DDBJ whole genome shotgun (WGS) entry which is preliminary data.</text>
</comment>
<dbReference type="GO" id="GO:0000009">
    <property type="term" value="F:alpha-1,6-mannosyltransferase activity"/>
    <property type="evidence" value="ECO:0007669"/>
    <property type="project" value="InterPro"/>
</dbReference>
<dbReference type="GO" id="GO:0006487">
    <property type="term" value="P:protein N-linked glycosylation"/>
    <property type="evidence" value="ECO:0007669"/>
    <property type="project" value="TreeGrafter"/>
</dbReference>
<dbReference type="Gene3D" id="3.90.550.20">
    <property type="match status" value="1"/>
</dbReference>
<keyword evidence="2" id="KW-1185">Reference proteome</keyword>
<sequence length="184" mass="21665">MAEFVTIPKELPPRLKMDYEQKIPKTIWQTFKTNQVPAIMKDYVDSWITKNPEYEYRFYDDEDVKDFLSSNFPEFYTGFNKIKFGASKSDLWRYLIIYKYGGVYADIDCLCVNPLRQWIDSSSMYVTQLGTNKDICQWLLMSIPGNPIFLKAAERSLENINNNQSKASYYGFKFINNEILISID</sequence>
<gene>
    <name evidence="1" type="ORF">EFY79_21135</name>
</gene>
<evidence type="ECO:0000313" key="2">
    <source>
        <dbReference type="Proteomes" id="UP000267223"/>
    </source>
</evidence>
<dbReference type="PANTHER" id="PTHR31834:SF1">
    <property type="entry name" value="INITIATION-SPECIFIC ALPHA-1,6-MANNOSYLTRANSFERASE"/>
    <property type="match status" value="1"/>
</dbReference>